<feature type="region of interest" description="Disordered" evidence="1">
    <location>
        <begin position="30"/>
        <end position="62"/>
    </location>
</feature>
<sequence length="99" mass="11319">MKNGKGGLARREEGRRGAALRYGFFKKEIIKERTGNERGGNKEESLRDTRPPRLSESQMEEVDGAYRDIPTLFIELRNPKIKSCHCNHAGETRGENEEN</sequence>
<dbReference type="AlphaFoldDB" id="A0AAV2N7I7"/>
<evidence type="ECO:0000256" key="1">
    <source>
        <dbReference type="SAM" id="MobiDB-lite"/>
    </source>
</evidence>
<proteinExistence type="predicted"/>
<evidence type="ECO:0000313" key="3">
    <source>
        <dbReference type="Proteomes" id="UP001497644"/>
    </source>
</evidence>
<feature type="compositionally biased region" description="Basic and acidic residues" evidence="1">
    <location>
        <begin position="30"/>
        <end position="53"/>
    </location>
</feature>
<reference evidence="2" key="1">
    <citation type="submission" date="2024-04" db="EMBL/GenBank/DDBJ databases">
        <authorList>
            <consortium name="Molecular Ecology Group"/>
        </authorList>
    </citation>
    <scope>NUCLEOTIDE SEQUENCE</scope>
</reference>
<accession>A0AAV2N7I7</accession>
<keyword evidence="3" id="KW-1185">Reference proteome</keyword>
<dbReference type="EMBL" id="OZ034833">
    <property type="protein sequence ID" value="CAL1675120.1"/>
    <property type="molecule type" value="Genomic_DNA"/>
</dbReference>
<protein>
    <submittedName>
        <fullName evidence="2">Uncharacterized protein</fullName>
    </submittedName>
</protein>
<dbReference type="Proteomes" id="UP001497644">
    <property type="component" value="Chromosome 10"/>
</dbReference>
<organism evidence="2 3">
    <name type="scientific">Lasius platythorax</name>
    <dbReference type="NCBI Taxonomy" id="488582"/>
    <lineage>
        <taxon>Eukaryota</taxon>
        <taxon>Metazoa</taxon>
        <taxon>Ecdysozoa</taxon>
        <taxon>Arthropoda</taxon>
        <taxon>Hexapoda</taxon>
        <taxon>Insecta</taxon>
        <taxon>Pterygota</taxon>
        <taxon>Neoptera</taxon>
        <taxon>Endopterygota</taxon>
        <taxon>Hymenoptera</taxon>
        <taxon>Apocrita</taxon>
        <taxon>Aculeata</taxon>
        <taxon>Formicoidea</taxon>
        <taxon>Formicidae</taxon>
        <taxon>Formicinae</taxon>
        <taxon>Lasius</taxon>
        <taxon>Lasius</taxon>
    </lineage>
</organism>
<evidence type="ECO:0000313" key="2">
    <source>
        <dbReference type="EMBL" id="CAL1675120.1"/>
    </source>
</evidence>
<gene>
    <name evidence="2" type="ORF">LPLAT_LOCUS1610</name>
</gene>
<name>A0AAV2N7I7_9HYME</name>